<organism evidence="2 3">
    <name type="scientific">Aldrovandia affinis</name>
    <dbReference type="NCBI Taxonomy" id="143900"/>
    <lineage>
        <taxon>Eukaryota</taxon>
        <taxon>Metazoa</taxon>
        <taxon>Chordata</taxon>
        <taxon>Craniata</taxon>
        <taxon>Vertebrata</taxon>
        <taxon>Euteleostomi</taxon>
        <taxon>Actinopterygii</taxon>
        <taxon>Neopterygii</taxon>
        <taxon>Teleostei</taxon>
        <taxon>Notacanthiformes</taxon>
        <taxon>Halosauridae</taxon>
        <taxon>Aldrovandia</taxon>
    </lineage>
</organism>
<proteinExistence type="predicted"/>
<accession>A0AAD7S8J6</accession>
<dbReference type="AlphaFoldDB" id="A0AAD7S8J6"/>
<evidence type="ECO:0000313" key="3">
    <source>
        <dbReference type="Proteomes" id="UP001221898"/>
    </source>
</evidence>
<name>A0AAD7S8J6_9TELE</name>
<feature type="region of interest" description="Disordered" evidence="1">
    <location>
        <begin position="146"/>
        <end position="184"/>
    </location>
</feature>
<dbReference type="EMBL" id="JAINUG010000094">
    <property type="protein sequence ID" value="KAJ8397898.1"/>
    <property type="molecule type" value="Genomic_DNA"/>
</dbReference>
<evidence type="ECO:0000256" key="1">
    <source>
        <dbReference type="SAM" id="MobiDB-lite"/>
    </source>
</evidence>
<comment type="caution">
    <text evidence="2">The sequence shown here is derived from an EMBL/GenBank/DDBJ whole genome shotgun (WGS) entry which is preliminary data.</text>
</comment>
<evidence type="ECO:0000313" key="2">
    <source>
        <dbReference type="EMBL" id="KAJ8397898.1"/>
    </source>
</evidence>
<reference evidence="2" key="1">
    <citation type="journal article" date="2023" name="Science">
        <title>Genome structures resolve the early diversification of teleost fishes.</title>
        <authorList>
            <person name="Parey E."/>
            <person name="Louis A."/>
            <person name="Montfort J."/>
            <person name="Bouchez O."/>
            <person name="Roques C."/>
            <person name="Iampietro C."/>
            <person name="Lluch J."/>
            <person name="Castinel A."/>
            <person name="Donnadieu C."/>
            <person name="Desvignes T."/>
            <person name="Floi Bucao C."/>
            <person name="Jouanno E."/>
            <person name="Wen M."/>
            <person name="Mejri S."/>
            <person name="Dirks R."/>
            <person name="Jansen H."/>
            <person name="Henkel C."/>
            <person name="Chen W.J."/>
            <person name="Zahm M."/>
            <person name="Cabau C."/>
            <person name="Klopp C."/>
            <person name="Thompson A.W."/>
            <person name="Robinson-Rechavi M."/>
            <person name="Braasch I."/>
            <person name="Lecointre G."/>
            <person name="Bobe J."/>
            <person name="Postlethwait J.H."/>
            <person name="Berthelot C."/>
            <person name="Roest Crollius H."/>
            <person name="Guiguen Y."/>
        </authorList>
    </citation>
    <scope>NUCLEOTIDE SEQUENCE</scope>
    <source>
        <strain evidence="2">NC1722</strain>
    </source>
</reference>
<dbReference type="Proteomes" id="UP001221898">
    <property type="component" value="Unassembled WGS sequence"/>
</dbReference>
<gene>
    <name evidence="2" type="ORF">AAFF_G00432450</name>
</gene>
<sequence length="184" mass="19962">MHTLPAEFGKSGRGFGAGAGARETEGTAATVLVRYGFMRSPEEQDKPADEWILTGESWLSLVPTVSISVAVFCTRVKVKPCQQDGVLCVLLGLQDCDEYGFVAAQRQRLIEAVGPHRRPGSAPRRHNAVTVTPLLPAGRAQEEQLAGPVRIPPYLTKKSGRGGGNKQTESLRKQNTERSVLLRN</sequence>
<protein>
    <submittedName>
        <fullName evidence="2">Uncharacterized protein</fullName>
    </submittedName>
</protein>
<keyword evidence="3" id="KW-1185">Reference proteome</keyword>